<feature type="compositionally biased region" description="Basic residues" evidence="1">
    <location>
        <begin position="250"/>
        <end position="260"/>
    </location>
</feature>
<keyword evidence="2" id="KW-0812">Transmembrane</keyword>
<organism evidence="3 4">
    <name type="scientific">Plasmodium falciparum (isolate HB3)</name>
    <dbReference type="NCBI Taxonomy" id="137071"/>
    <lineage>
        <taxon>Eukaryota</taxon>
        <taxon>Sar</taxon>
        <taxon>Alveolata</taxon>
        <taxon>Apicomplexa</taxon>
        <taxon>Aconoidasida</taxon>
        <taxon>Haemosporida</taxon>
        <taxon>Plasmodiidae</taxon>
        <taxon>Plasmodium</taxon>
        <taxon>Plasmodium (Laverania)</taxon>
    </lineage>
</organism>
<accession>A0A0L7KEV6</accession>
<keyword evidence="2" id="KW-0472">Membrane</keyword>
<proteinExistence type="predicted"/>
<dbReference type="KEGG" id="pfh:PFHG_03623"/>
<evidence type="ECO:0000313" key="4">
    <source>
        <dbReference type="Proteomes" id="UP000054289"/>
    </source>
</evidence>
<protein>
    <submittedName>
        <fullName evidence="3">Uncharacterized protein</fullName>
    </submittedName>
</protein>
<keyword evidence="2" id="KW-1133">Transmembrane helix</keyword>
<evidence type="ECO:0000256" key="2">
    <source>
        <dbReference type="SAM" id="Phobius"/>
    </source>
</evidence>
<name>A0A0L7KEV6_PLAFX</name>
<dbReference type="OMA" id="IFHHNKI"/>
<evidence type="ECO:0000313" key="3">
    <source>
        <dbReference type="EMBL" id="KOB61853.1"/>
    </source>
</evidence>
<feature type="non-terminal residue" evidence="3">
    <location>
        <position position="260"/>
    </location>
</feature>
<dbReference type="Proteomes" id="UP000054289">
    <property type="component" value="Unassembled WGS sequence"/>
</dbReference>
<feature type="region of interest" description="Disordered" evidence="1">
    <location>
        <begin position="241"/>
        <end position="260"/>
    </location>
</feature>
<feature type="non-terminal residue" evidence="3">
    <location>
        <position position="1"/>
    </location>
</feature>
<gene>
    <name evidence="3" type="ORF">PFHG_03623</name>
</gene>
<reference evidence="4" key="2">
    <citation type="submission" date="2006-03" db="EMBL/GenBank/DDBJ databases">
        <title>The genome sequence of the Plasmodium falciparum HB3.</title>
        <authorList>
            <consortium name="The Broad Institute Genome Sequencing Platform"/>
            <person name="Birren B."/>
            <person name="Lander E."/>
            <person name="Galagan J."/>
            <person name="Nusbaum C."/>
            <person name="Devon K."/>
            <person name="Henn M."/>
            <person name="Jaffe D."/>
            <person name="Butler J."/>
            <person name="Alvarez P."/>
            <person name="Gnerre S."/>
            <person name="Grabherr M."/>
            <person name="Kleber M."/>
            <person name="Mauceli E."/>
            <person name="Brockman W."/>
            <person name="MacCallum I.A."/>
            <person name="Rounsley S."/>
            <person name="Young S."/>
            <person name="LaButti K."/>
            <person name="Pushparaj V."/>
            <person name="DeCaprio D."/>
            <person name="Crawford M."/>
            <person name="Koehrsen M."/>
            <person name="Engels R."/>
            <person name="Montgomery P."/>
            <person name="Pearson M."/>
            <person name="Howarth C."/>
            <person name="Larson L."/>
            <person name="Luoma S."/>
            <person name="White J."/>
            <person name="Kodira C."/>
            <person name="Zeng Q."/>
            <person name="Oleary S."/>
            <person name="Yandava C."/>
            <person name="Alvarado L."/>
            <person name="Wirth D."/>
            <person name="Volkman S."/>
            <person name="Hartl D."/>
        </authorList>
    </citation>
    <scope>NUCLEOTIDE SEQUENCE [LARGE SCALE GENOMIC DNA]</scope>
</reference>
<sequence length="260" mass="31643">CSQLYIIFVVIPFLIFAYIIYKNVCKIINENKKRNEFFGYLNGDNKQYNLYENFTKKYEIEKYKYYLKVERGIQADYQTNILDDPNVDKYEIDKQNEQYLENILDQVYKDDKFLEDSEMNDPQKSWMRKLSNEDVVKLKVLLLKKAIYFLPVCNKIFQDKNKKGRLYNNYYMDDNMSKQLDGQCEEFLEEFILYYMRPTVYQINGVIPIISKMPYRNFSFITKAKAEEGEKRKKRELKKYVEKNKNFKEKKTKRDNRKGK</sequence>
<reference evidence="3 4" key="1">
    <citation type="submission" date="2006-03" db="EMBL/GenBank/DDBJ databases">
        <title>Annotation of Plasmodium falciparum HB3.</title>
        <authorList>
            <consortium name="The Broad Institute Genome Sequencing Platform"/>
            <person name="Volkman S.K."/>
            <person name="Neafsey D.E."/>
            <person name="Dash A.P."/>
            <person name="Chitnis C.E."/>
            <person name="Hartl D.L."/>
            <person name="Young S.K."/>
            <person name="Zeng Q."/>
            <person name="Koehrsen M."/>
            <person name="Alvarado L."/>
            <person name="Berlin A."/>
            <person name="Borenstein D."/>
            <person name="Chapman S.B."/>
            <person name="Chen Z."/>
            <person name="Engels R."/>
            <person name="Freedman E."/>
            <person name="Gellesch M."/>
            <person name="Goldberg J."/>
            <person name="Griggs A."/>
            <person name="Gujja S."/>
            <person name="Heilman E.R."/>
            <person name="Heiman D.I."/>
            <person name="Howarth C."/>
            <person name="Jen D."/>
            <person name="Larson L."/>
            <person name="Mehta T."/>
            <person name="Neiman D."/>
            <person name="Park D."/>
            <person name="Pearson M."/>
            <person name="Roberts A."/>
            <person name="Saif S."/>
            <person name="Shea T."/>
            <person name="Shenoy N."/>
            <person name="Sisk P."/>
            <person name="Stolte C."/>
            <person name="Sykes S."/>
            <person name="Walk T."/>
            <person name="White J."/>
            <person name="Yandava C."/>
            <person name="Haas B."/>
            <person name="Henn M.R."/>
            <person name="Nusbaum C."/>
            <person name="Birren B."/>
        </authorList>
    </citation>
    <scope>NUCLEOTIDE SEQUENCE [LARGE SCALE GENOMIC DNA]</scope>
    <source>
        <strain evidence="3">HB3</strain>
    </source>
</reference>
<dbReference type="AlphaFoldDB" id="A0A0L7KEV6"/>
<dbReference type="OrthoDB" id="371774at2759"/>
<feature type="transmembrane region" description="Helical" evidence="2">
    <location>
        <begin position="6"/>
        <end position="24"/>
    </location>
</feature>
<evidence type="ECO:0000256" key="1">
    <source>
        <dbReference type="SAM" id="MobiDB-lite"/>
    </source>
</evidence>
<dbReference type="EMBL" id="CH672026">
    <property type="protein sequence ID" value="KOB61853.1"/>
    <property type="molecule type" value="Genomic_DNA"/>
</dbReference>